<feature type="compositionally biased region" description="Low complexity" evidence="1">
    <location>
        <begin position="269"/>
        <end position="281"/>
    </location>
</feature>
<keyword evidence="2" id="KW-0732">Signal</keyword>
<dbReference type="EMBL" id="VGIY01000036">
    <property type="protein sequence ID" value="MBM3316726.1"/>
    <property type="molecule type" value="Genomic_DNA"/>
</dbReference>
<evidence type="ECO:0000256" key="1">
    <source>
        <dbReference type="SAM" id="MobiDB-lite"/>
    </source>
</evidence>
<feature type="region of interest" description="Disordered" evidence="1">
    <location>
        <begin position="256"/>
        <end position="383"/>
    </location>
</feature>
<organism evidence="3 4">
    <name type="scientific">Eiseniibacteriota bacterium</name>
    <dbReference type="NCBI Taxonomy" id="2212470"/>
    <lineage>
        <taxon>Bacteria</taxon>
        <taxon>Candidatus Eiseniibacteriota</taxon>
    </lineage>
</organism>
<evidence type="ECO:0008006" key="5">
    <source>
        <dbReference type="Google" id="ProtNLM"/>
    </source>
</evidence>
<reference evidence="3" key="1">
    <citation type="submission" date="2019-03" db="EMBL/GenBank/DDBJ databases">
        <title>Lake Tanganyika Metagenome-Assembled Genomes (MAGs).</title>
        <authorList>
            <person name="Tran P."/>
        </authorList>
    </citation>
    <scope>NUCLEOTIDE SEQUENCE</scope>
    <source>
        <strain evidence="3">M_DeepCast_400m_m2_100</strain>
    </source>
</reference>
<name>A0A938BQC4_UNCEI</name>
<sequence>MTDRIRPLAMGALVACAILLAGPPAAALTFEEVLNLELAGVSETTILKLIDVERAVFHLNAYDIVRLKEAGASEDFIRELMDTPQRYGAGAAAKTSAAAQAAPGASVRADDYYALQPDDYATVFVYHYYDPFAYYWYPWPRYYVYYSPFWWARSGFYFAGHWCWDWWDPWGPPGRYCDWHYGYSRHFGPSRTRPAEARSWHRIRSAAPLRAEREGSVLRRAGLAAPANIRAEARVRAADQRSGEVYTTRAARAADIRGARTAHPARSVEAGAARAPGAPERPGYRGPGETRSRSAGSPAQRPTGDGTAVRSRGSDGGAPAGSAPPPSPGREVRRERPSRSTAPASPPPRAQSEAAPAENSPAALSGAGADDGARSAGGRTRRR</sequence>
<dbReference type="Proteomes" id="UP000748308">
    <property type="component" value="Unassembled WGS sequence"/>
</dbReference>
<feature type="chain" id="PRO_5036814269" description="DUF3300 domain-containing protein" evidence="2">
    <location>
        <begin position="27"/>
        <end position="383"/>
    </location>
</feature>
<gene>
    <name evidence="3" type="ORF">FJY75_02635</name>
</gene>
<feature type="signal peptide" evidence="2">
    <location>
        <begin position="1"/>
        <end position="26"/>
    </location>
</feature>
<evidence type="ECO:0000313" key="4">
    <source>
        <dbReference type="Proteomes" id="UP000748308"/>
    </source>
</evidence>
<evidence type="ECO:0000313" key="3">
    <source>
        <dbReference type="EMBL" id="MBM3316726.1"/>
    </source>
</evidence>
<proteinExistence type="predicted"/>
<protein>
    <recommendedName>
        <fullName evidence="5">DUF3300 domain-containing protein</fullName>
    </recommendedName>
</protein>
<comment type="caution">
    <text evidence="3">The sequence shown here is derived from an EMBL/GenBank/DDBJ whole genome shotgun (WGS) entry which is preliminary data.</text>
</comment>
<evidence type="ECO:0000256" key="2">
    <source>
        <dbReference type="SAM" id="SignalP"/>
    </source>
</evidence>
<feature type="compositionally biased region" description="Low complexity" evidence="1">
    <location>
        <begin position="350"/>
        <end position="383"/>
    </location>
</feature>
<accession>A0A938BQC4</accession>
<dbReference type="AlphaFoldDB" id="A0A938BQC4"/>